<dbReference type="EMBL" id="MHKB01000010">
    <property type="protein sequence ID" value="OGY79102.1"/>
    <property type="molecule type" value="Genomic_DNA"/>
</dbReference>
<keyword evidence="1" id="KW-0472">Membrane</keyword>
<dbReference type="STRING" id="1798540.A3B74_01385"/>
<feature type="transmembrane region" description="Helical" evidence="1">
    <location>
        <begin position="35"/>
        <end position="57"/>
    </location>
</feature>
<evidence type="ECO:0000313" key="2">
    <source>
        <dbReference type="EMBL" id="OGY79102.1"/>
    </source>
</evidence>
<reference evidence="2 3" key="1">
    <citation type="journal article" date="2016" name="Nat. Commun.">
        <title>Thousands of microbial genomes shed light on interconnected biogeochemical processes in an aquifer system.</title>
        <authorList>
            <person name="Anantharaman K."/>
            <person name="Brown C.T."/>
            <person name="Hug L.A."/>
            <person name="Sharon I."/>
            <person name="Castelle C.J."/>
            <person name="Probst A.J."/>
            <person name="Thomas B.C."/>
            <person name="Singh A."/>
            <person name="Wilkins M.J."/>
            <person name="Karaoz U."/>
            <person name="Brodie E.L."/>
            <person name="Williams K.H."/>
            <person name="Hubbard S.S."/>
            <person name="Banfield J.F."/>
        </authorList>
    </citation>
    <scope>NUCLEOTIDE SEQUENCE [LARGE SCALE GENOMIC DNA]</scope>
</reference>
<proteinExistence type="predicted"/>
<sequence>MNSKFARSRIGFAGGLACFTEILLFFTIFDLKGVAIGMFFGSLGMLGLAMLILSFPIPTEESFKNKPVFTEDNETDSPWE</sequence>
<protein>
    <submittedName>
        <fullName evidence="2">Uncharacterized protein</fullName>
    </submittedName>
</protein>
<keyword evidence="1" id="KW-1133">Transmembrane helix</keyword>
<keyword evidence="1" id="KW-0812">Transmembrane</keyword>
<dbReference type="Proteomes" id="UP000177165">
    <property type="component" value="Unassembled WGS sequence"/>
</dbReference>
<organism evidence="2 3">
    <name type="scientific">Candidatus Kerfeldbacteria bacterium RIFCSPHIGHO2_02_FULL_42_14</name>
    <dbReference type="NCBI Taxonomy" id="1798540"/>
    <lineage>
        <taxon>Bacteria</taxon>
        <taxon>Candidatus Kerfeldiibacteriota</taxon>
    </lineage>
</organism>
<accession>A0A1G2AQD2</accession>
<name>A0A1G2AQD2_9BACT</name>
<feature type="transmembrane region" description="Helical" evidence="1">
    <location>
        <begin position="12"/>
        <end position="29"/>
    </location>
</feature>
<evidence type="ECO:0000256" key="1">
    <source>
        <dbReference type="SAM" id="Phobius"/>
    </source>
</evidence>
<evidence type="ECO:0000313" key="3">
    <source>
        <dbReference type="Proteomes" id="UP000177165"/>
    </source>
</evidence>
<dbReference type="AlphaFoldDB" id="A0A1G2AQD2"/>
<gene>
    <name evidence="2" type="ORF">A3B74_01385</name>
</gene>
<comment type="caution">
    <text evidence="2">The sequence shown here is derived from an EMBL/GenBank/DDBJ whole genome shotgun (WGS) entry which is preliminary data.</text>
</comment>